<feature type="signal peptide" evidence="1">
    <location>
        <begin position="1"/>
        <end position="29"/>
    </location>
</feature>
<evidence type="ECO:0008006" key="4">
    <source>
        <dbReference type="Google" id="ProtNLM"/>
    </source>
</evidence>
<evidence type="ECO:0000313" key="2">
    <source>
        <dbReference type="EMBL" id="VEG73532.1"/>
    </source>
</evidence>
<keyword evidence="3" id="KW-1185">Reference proteome</keyword>
<dbReference type="Proteomes" id="UP000276899">
    <property type="component" value="Chromosome"/>
</dbReference>
<feature type="chain" id="PRO_5038421284" description="Lipoprotein" evidence="1">
    <location>
        <begin position="30"/>
        <end position="180"/>
    </location>
</feature>
<accession>A0A448K9D2</accession>
<dbReference type="SUPFAM" id="SSF109998">
    <property type="entry name" value="Triger factor/SurA peptide-binding domain-like"/>
    <property type="match status" value="1"/>
</dbReference>
<evidence type="ECO:0000256" key="1">
    <source>
        <dbReference type="SAM" id="SignalP"/>
    </source>
</evidence>
<dbReference type="STRING" id="1278298.GCA_000428685_01100"/>
<dbReference type="PROSITE" id="PS51257">
    <property type="entry name" value="PROKAR_LIPOPROTEIN"/>
    <property type="match status" value="1"/>
</dbReference>
<protein>
    <recommendedName>
        <fullName evidence="4">Lipoprotein</fullName>
    </recommendedName>
</protein>
<sequence length="180" mass="19233">MTLRTARTTRLARLALPALLAAGMLVGCTAEPGIAARVQFTDSSGKAQTVEVSERDLQAVSEEIAARGIDPGQTLSGMVRTPILEDAAGAYGIEVTDDEVRQFLVSQGVSAEGMSSQALAVMRINVLGQEISQLSQEEQAAITDKAQATWDASKKTISPRYDTQPWMISNPAQMQQAPQQ</sequence>
<evidence type="ECO:0000313" key="3">
    <source>
        <dbReference type="Proteomes" id="UP000276899"/>
    </source>
</evidence>
<proteinExistence type="predicted"/>
<name>A0A448K9D2_9ACTO</name>
<dbReference type="RefSeq" id="WP_026427876.1">
    <property type="nucleotide sequence ID" value="NZ_CBCRWE010000032.1"/>
</dbReference>
<dbReference type="KEGG" id="asla:NCTC11923_00137"/>
<dbReference type="InterPro" id="IPR027304">
    <property type="entry name" value="Trigger_fact/SurA_dom_sf"/>
</dbReference>
<dbReference type="EMBL" id="LR134363">
    <property type="protein sequence ID" value="VEG73532.1"/>
    <property type="molecule type" value="Genomic_DNA"/>
</dbReference>
<reference evidence="2 3" key="1">
    <citation type="submission" date="2018-12" db="EMBL/GenBank/DDBJ databases">
        <authorList>
            <consortium name="Pathogen Informatics"/>
        </authorList>
    </citation>
    <scope>NUCLEOTIDE SEQUENCE [LARGE SCALE GENOMIC DNA]</scope>
    <source>
        <strain evidence="2 3">NCTC11923</strain>
    </source>
</reference>
<dbReference type="AlphaFoldDB" id="A0A448K9D2"/>
<organism evidence="2 3">
    <name type="scientific">Actinomyces slackii</name>
    <dbReference type="NCBI Taxonomy" id="52774"/>
    <lineage>
        <taxon>Bacteria</taxon>
        <taxon>Bacillati</taxon>
        <taxon>Actinomycetota</taxon>
        <taxon>Actinomycetes</taxon>
        <taxon>Actinomycetales</taxon>
        <taxon>Actinomycetaceae</taxon>
        <taxon>Actinomyces</taxon>
    </lineage>
</organism>
<gene>
    <name evidence="2" type="ORF">NCTC11923_00137</name>
</gene>
<keyword evidence="1" id="KW-0732">Signal</keyword>